<feature type="compositionally biased region" description="Basic and acidic residues" evidence="1">
    <location>
        <begin position="96"/>
        <end position="122"/>
    </location>
</feature>
<organism evidence="3 4">
    <name type="scientific">Reticulomyxa filosa</name>
    <dbReference type="NCBI Taxonomy" id="46433"/>
    <lineage>
        <taxon>Eukaryota</taxon>
        <taxon>Sar</taxon>
        <taxon>Rhizaria</taxon>
        <taxon>Retaria</taxon>
        <taxon>Foraminifera</taxon>
        <taxon>Monothalamids</taxon>
        <taxon>Reticulomyxidae</taxon>
        <taxon>Reticulomyxa</taxon>
    </lineage>
</organism>
<name>X6M858_RETFI</name>
<dbReference type="Proteomes" id="UP000023152">
    <property type="component" value="Unassembled WGS sequence"/>
</dbReference>
<evidence type="ECO:0000256" key="1">
    <source>
        <dbReference type="SAM" id="MobiDB-lite"/>
    </source>
</evidence>
<feature type="signal peptide" evidence="2">
    <location>
        <begin position="1"/>
        <end position="25"/>
    </location>
</feature>
<dbReference type="AlphaFoldDB" id="X6M858"/>
<keyword evidence="2" id="KW-0732">Signal</keyword>
<gene>
    <name evidence="3" type="ORF">RFI_28176</name>
</gene>
<reference evidence="3 4" key="1">
    <citation type="journal article" date="2013" name="Curr. Biol.">
        <title>The Genome of the Foraminiferan Reticulomyxa filosa.</title>
        <authorList>
            <person name="Glockner G."/>
            <person name="Hulsmann N."/>
            <person name="Schleicher M."/>
            <person name="Noegel A.A."/>
            <person name="Eichinger L."/>
            <person name="Gallinger C."/>
            <person name="Pawlowski J."/>
            <person name="Sierra R."/>
            <person name="Euteneuer U."/>
            <person name="Pillet L."/>
            <person name="Moustafa A."/>
            <person name="Platzer M."/>
            <person name="Groth M."/>
            <person name="Szafranski K."/>
            <person name="Schliwa M."/>
        </authorList>
    </citation>
    <scope>NUCLEOTIDE SEQUENCE [LARGE SCALE GENOMIC DNA]</scope>
</reference>
<evidence type="ECO:0000256" key="2">
    <source>
        <dbReference type="SAM" id="SignalP"/>
    </source>
</evidence>
<proteinExistence type="predicted"/>
<comment type="caution">
    <text evidence="3">The sequence shown here is derived from an EMBL/GenBank/DDBJ whole genome shotgun (WGS) entry which is preliminary data.</text>
</comment>
<feature type="region of interest" description="Disordered" evidence="1">
    <location>
        <begin position="96"/>
        <end position="128"/>
    </location>
</feature>
<feature type="chain" id="PRO_5004975602" evidence="2">
    <location>
        <begin position="26"/>
        <end position="151"/>
    </location>
</feature>
<dbReference type="EMBL" id="ASPP01024242">
    <property type="protein sequence ID" value="ETO09210.1"/>
    <property type="molecule type" value="Genomic_DNA"/>
</dbReference>
<evidence type="ECO:0000313" key="3">
    <source>
        <dbReference type="EMBL" id="ETO09210.1"/>
    </source>
</evidence>
<evidence type="ECO:0000313" key="4">
    <source>
        <dbReference type="Proteomes" id="UP000023152"/>
    </source>
</evidence>
<accession>X6M858</accession>
<protein>
    <submittedName>
        <fullName evidence="3">Uncharacterized protein</fullName>
    </submittedName>
</protein>
<sequence>MVTLALDVWLLISAIWSSVLYSTLADLASGDNTFSKCYNKALQSSKDFDHILFSLNKINVCLWVMVCLALPFTYCVDLIVQSLKECYYCFEQEDTKEHEHIHNDTPNKETSVTEEHQEKPQEKGVVSVNDVPINNEAVEVVSTKPQGTWAE</sequence>
<keyword evidence="4" id="KW-1185">Reference proteome</keyword>